<name>A0A1X2GPP6_9FUNG</name>
<reference evidence="11 12" key="1">
    <citation type="submission" date="2016-07" db="EMBL/GenBank/DDBJ databases">
        <title>Pervasive Adenine N6-methylation of Active Genes in Fungi.</title>
        <authorList>
            <consortium name="DOE Joint Genome Institute"/>
            <person name="Mondo S.J."/>
            <person name="Dannebaum R.O."/>
            <person name="Kuo R.C."/>
            <person name="Labutti K."/>
            <person name="Haridas S."/>
            <person name="Kuo A."/>
            <person name="Salamov A."/>
            <person name="Ahrendt S.R."/>
            <person name="Lipzen A."/>
            <person name="Sullivan W."/>
            <person name="Andreopoulos W.B."/>
            <person name="Clum A."/>
            <person name="Lindquist E."/>
            <person name="Daum C."/>
            <person name="Ramamoorthy G.K."/>
            <person name="Gryganskyi A."/>
            <person name="Culley D."/>
            <person name="Magnuson J.K."/>
            <person name="James T.Y."/>
            <person name="O'Malley M.A."/>
            <person name="Stajich J.E."/>
            <person name="Spatafora J.W."/>
            <person name="Visel A."/>
            <person name="Grigoriev I.V."/>
        </authorList>
    </citation>
    <scope>NUCLEOTIDE SEQUENCE [LARGE SCALE GENOMIC DNA]</scope>
    <source>
        <strain evidence="11 12">NRRL 3301</strain>
    </source>
</reference>
<feature type="transmembrane region" description="Helical" evidence="10">
    <location>
        <begin position="629"/>
        <end position="649"/>
    </location>
</feature>
<evidence type="ECO:0000256" key="6">
    <source>
        <dbReference type="ARBA" id="ARBA00022927"/>
    </source>
</evidence>
<feature type="transmembrane region" description="Helical" evidence="10">
    <location>
        <begin position="181"/>
        <end position="198"/>
    </location>
</feature>
<dbReference type="Proteomes" id="UP000242146">
    <property type="component" value="Unassembled WGS sequence"/>
</dbReference>
<feature type="compositionally biased region" description="Basic and acidic residues" evidence="9">
    <location>
        <begin position="1"/>
        <end position="19"/>
    </location>
</feature>
<evidence type="ECO:0000256" key="3">
    <source>
        <dbReference type="ARBA" id="ARBA00022448"/>
    </source>
</evidence>
<evidence type="ECO:0000256" key="8">
    <source>
        <dbReference type="ARBA" id="ARBA00023136"/>
    </source>
</evidence>
<dbReference type="EMBL" id="MCGT01000006">
    <property type="protein sequence ID" value="ORX58719.1"/>
    <property type="molecule type" value="Genomic_DNA"/>
</dbReference>
<feature type="transmembrane region" description="Helical" evidence="10">
    <location>
        <begin position="110"/>
        <end position="127"/>
    </location>
</feature>
<dbReference type="NCBIfam" id="TIGR00728">
    <property type="entry name" value="OPT_sfam"/>
    <property type="match status" value="1"/>
</dbReference>
<evidence type="ECO:0000256" key="2">
    <source>
        <dbReference type="ARBA" id="ARBA00008807"/>
    </source>
</evidence>
<organism evidence="11 12">
    <name type="scientific">Hesseltinella vesiculosa</name>
    <dbReference type="NCBI Taxonomy" id="101127"/>
    <lineage>
        <taxon>Eukaryota</taxon>
        <taxon>Fungi</taxon>
        <taxon>Fungi incertae sedis</taxon>
        <taxon>Mucoromycota</taxon>
        <taxon>Mucoromycotina</taxon>
        <taxon>Mucoromycetes</taxon>
        <taxon>Mucorales</taxon>
        <taxon>Cunninghamellaceae</taxon>
        <taxon>Hesseltinella</taxon>
    </lineage>
</organism>
<feature type="transmembrane region" description="Helical" evidence="10">
    <location>
        <begin position="661"/>
        <end position="694"/>
    </location>
</feature>
<feature type="transmembrane region" description="Helical" evidence="10">
    <location>
        <begin position="394"/>
        <end position="415"/>
    </location>
</feature>
<accession>A0A1X2GPP6</accession>
<keyword evidence="12" id="KW-1185">Reference proteome</keyword>
<dbReference type="GO" id="GO:0016020">
    <property type="term" value="C:membrane"/>
    <property type="evidence" value="ECO:0007669"/>
    <property type="project" value="UniProtKB-SubCell"/>
</dbReference>
<dbReference type="AlphaFoldDB" id="A0A1X2GPP6"/>
<dbReference type="PANTHER" id="PTHR22601">
    <property type="entry name" value="ISP4 LIKE PROTEIN"/>
    <property type="match status" value="1"/>
</dbReference>
<feature type="transmembrane region" description="Helical" evidence="10">
    <location>
        <begin position="84"/>
        <end position="104"/>
    </location>
</feature>
<comment type="subcellular location">
    <subcellularLocation>
        <location evidence="1">Membrane</location>
        <topology evidence="1">Multi-pass membrane protein</topology>
    </subcellularLocation>
</comment>
<keyword evidence="8 10" id="KW-0472">Membrane</keyword>
<keyword evidence="3" id="KW-0813">Transport</keyword>
<evidence type="ECO:0000256" key="1">
    <source>
        <dbReference type="ARBA" id="ARBA00004141"/>
    </source>
</evidence>
<feature type="transmembrane region" description="Helical" evidence="10">
    <location>
        <begin position="450"/>
        <end position="468"/>
    </location>
</feature>
<feature type="transmembrane region" description="Helical" evidence="10">
    <location>
        <begin position="474"/>
        <end position="492"/>
    </location>
</feature>
<evidence type="ECO:0000256" key="4">
    <source>
        <dbReference type="ARBA" id="ARBA00022692"/>
    </source>
</evidence>
<comment type="similarity">
    <text evidence="2">Belongs to the oligopeptide OPT transporter family.</text>
</comment>
<gene>
    <name evidence="11" type="ORF">DM01DRAFT_1318123</name>
</gene>
<dbReference type="GO" id="GO:0015031">
    <property type="term" value="P:protein transport"/>
    <property type="evidence" value="ECO:0007669"/>
    <property type="project" value="UniProtKB-KW"/>
</dbReference>
<evidence type="ECO:0000256" key="10">
    <source>
        <dbReference type="SAM" id="Phobius"/>
    </source>
</evidence>
<comment type="caution">
    <text evidence="11">The sequence shown here is derived from an EMBL/GenBank/DDBJ whole genome shotgun (WGS) entry which is preliminary data.</text>
</comment>
<dbReference type="NCBIfam" id="TIGR00727">
    <property type="entry name" value="ISP4_OPT"/>
    <property type="match status" value="1"/>
</dbReference>
<feature type="transmembrane region" description="Helical" evidence="10">
    <location>
        <begin position="310"/>
        <end position="335"/>
    </location>
</feature>
<evidence type="ECO:0000313" key="11">
    <source>
        <dbReference type="EMBL" id="ORX58719.1"/>
    </source>
</evidence>
<evidence type="ECO:0000313" key="12">
    <source>
        <dbReference type="Proteomes" id="UP000242146"/>
    </source>
</evidence>
<feature type="transmembrane region" description="Helical" evidence="10">
    <location>
        <begin position="706"/>
        <end position="730"/>
    </location>
</feature>
<keyword evidence="7 10" id="KW-1133">Transmembrane helix</keyword>
<keyword evidence="4 10" id="KW-0812">Transmembrane</keyword>
<evidence type="ECO:0000256" key="5">
    <source>
        <dbReference type="ARBA" id="ARBA00022856"/>
    </source>
</evidence>
<feature type="transmembrane region" description="Helical" evidence="10">
    <location>
        <begin position="148"/>
        <end position="169"/>
    </location>
</feature>
<keyword evidence="5" id="KW-0571">Peptide transport</keyword>
<feature type="region of interest" description="Disordered" evidence="9">
    <location>
        <begin position="1"/>
        <end position="26"/>
    </location>
</feature>
<proteinExistence type="inferred from homology"/>
<dbReference type="InterPro" id="IPR004813">
    <property type="entry name" value="OPT"/>
</dbReference>
<feature type="transmembrane region" description="Helical" evidence="10">
    <location>
        <begin position="504"/>
        <end position="524"/>
    </location>
</feature>
<dbReference type="GO" id="GO:0035673">
    <property type="term" value="F:oligopeptide transmembrane transporter activity"/>
    <property type="evidence" value="ECO:0007669"/>
    <property type="project" value="InterPro"/>
</dbReference>
<dbReference type="OrthoDB" id="9986677at2759"/>
<dbReference type="InterPro" id="IPR004648">
    <property type="entry name" value="Oligpept_transpt"/>
</dbReference>
<feature type="transmembrane region" description="Helical" evidence="10">
    <location>
        <begin position="278"/>
        <end position="298"/>
    </location>
</feature>
<evidence type="ECO:0000256" key="9">
    <source>
        <dbReference type="SAM" id="MobiDB-lite"/>
    </source>
</evidence>
<feature type="transmembrane region" description="Helical" evidence="10">
    <location>
        <begin position="240"/>
        <end position="258"/>
    </location>
</feature>
<evidence type="ECO:0000256" key="7">
    <source>
        <dbReference type="ARBA" id="ARBA00022989"/>
    </source>
</evidence>
<feature type="transmembrane region" description="Helical" evidence="10">
    <location>
        <begin position="558"/>
        <end position="577"/>
    </location>
</feature>
<keyword evidence="6" id="KW-0653">Protein transport</keyword>
<sequence length="760" mass="85823">MSDHHEETHYTEETLKTKTQEGVWQSDEKEEVVDVIDTRDIKKDLENDYTDVENLDEEDLDISNVNKIVGLTDDPELKCFTVRAMIVATGMAALSASIAQLMFFKPVSTPLSNTFVLMFAYVFSSLWSRFIPQGGWLNPFPFNHKEFACIYVCVNAANASAYATWIISAQDLYYKAQPSEAGAFFLILATQMVGYGIAGQLRRFLVFPPNMIWPQTLPIVTMIKSLAHDDKSHSQKRARYFFIVFGIIFVYEIIPQYMFPMLGAFSIFCLAKNDSPMFQHLFGGSGVNEGLGILELCFDWNYLTYYTPLVLPMWVQANIYGGILLMWLIIPLLYYTNVWNAQNFKFLSNAIWAINQTDGTSYVYPQADILDQDNAINFTAVDEIGNPLYATSLAFSYIIINMGVTASITHIILFYGKQIWASFKNARSSYHDFDDPHNKLMQSYKEVPNWWYYIIYVLGMAINIGLAYANHSSLPAWGVIFAIVLSTVLSLPMNMIQAVTGQGFGLNVVAEMIFGFIMPGYPVANMYFKTLGFNTLYQAGNMGNDLKVGHYMKVPPRFTFGFQLWGTLIGSIFNYIVNISVLKNEREVLLDQNGGTNIWSGAGPQTINSAAITWGGIGPMRMFGPSTPYYMVLYAFIIGFAAPIPGYVLHRLFPNVGFKYINVPMIMIGLATLPGTNASWITCSMILVIVSQWFVKRRYHNWYIKYNYLTSAALDSGTSLMVFFLGFAVYGSGSGVVYNFPIWWGNRLDADHLDQCCLNC</sequence>
<dbReference type="Pfam" id="PF03169">
    <property type="entry name" value="OPT"/>
    <property type="match status" value="1"/>
</dbReference>
<protein>
    <submittedName>
        <fullName evidence="11">OPT family small oligopeptide transporter</fullName>
    </submittedName>
</protein>